<keyword evidence="3" id="KW-1185">Reference proteome</keyword>
<feature type="compositionally biased region" description="Polar residues" evidence="1">
    <location>
        <begin position="25"/>
        <end position="36"/>
    </location>
</feature>
<reference evidence="3" key="1">
    <citation type="submission" date="2016-03" db="EMBL/GenBank/DDBJ databases">
        <authorList>
            <person name="Guldener U."/>
        </authorList>
    </citation>
    <scope>NUCLEOTIDE SEQUENCE [LARGE SCALE GENOMIC DNA]</scope>
    <source>
        <strain evidence="3">04CH-RAC-A.6.1</strain>
    </source>
</reference>
<dbReference type="InterPro" id="IPR009003">
    <property type="entry name" value="Peptidase_S1_PA"/>
</dbReference>
<dbReference type="AlphaFoldDB" id="A0A1E1KHC7"/>
<dbReference type="SUPFAM" id="SSF50494">
    <property type="entry name" value="Trypsin-like serine proteases"/>
    <property type="match status" value="1"/>
</dbReference>
<dbReference type="OrthoDB" id="3563428at2759"/>
<name>A0A1E1KHC7_9HELO</name>
<feature type="compositionally biased region" description="Polar residues" evidence="1">
    <location>
        <begin position="1"/>
        <end position="17"/>
    </location>
</feature>
<gene>
    <name evidence="2" type="ORF">RAG0_05598</name>
</gene>
<dbReference type="EMBL" id="FJUX01000025">
    <property type="protein sequence ID" value="CZS96164.1"/>
    <property type="molecule type" value="Genomic_DNA"/>
</dbReference>
<sequence length="653" mass="72444">MSSPGKRQVSGSAPESSPSRRKMGSSDQTDSSNPLNIFSPRSDRTSRTSRDSEAMMSPQAIESQDTADYYEGLVGNPKLLARSSRNDWKNERPFVKSSFGGGGKEPALKKMFVITNKNLQRGVTAGRRKNVTDIILTMNPMCCIAVDYVRIGYFEDPSKNPAVILITVEQKAGLSPKEAQRIVDEVNEVFLRSNVSGFDVEVVEGHRSGLADGENPEPEERDDGLYPLPPPVEYPHVGASIALRRDMAVASGVGTLAGYVEVDGKVYGLTNHHVVLGSDRKEAFPTRAEKKAGTRLVVVQPATLDLEELIQKVKSQRTRLSSKTKKTKSDEEEIEKLDSHIESYKSYLDRGENTLDRGAKAQMGTVFQTSGKQTGSVTTTGHCHRMDWALIELDNPARFKDPELLVNELPSSELNRICKPHYVKEAMKLGRTPDKTIDDFSSHLKRHLTTKEFRAEQDAVENRDKQLVVWKVGRSTHYTHGASSEIKSNFVSADLMVSDEWLVLDTPAHVPQRTFSAKGDSGSFIWTSDGFVAGLLWGGRTEAQQTYVTPIEAVLDDIKKRCHAKEVKLVVRSEELNSEPDFEPQSDIRDAPGLDFRKGGVESAGFDNLDINDDGGDDGKNEDKEEKEEEVKKKDEQSKSSRRGRQGSRGGRR</sequence>
<evidence type="ECO:0000256" key="1">
    <source>
        <dbReference type="SAM" id="MobiDB-lite"/>
    </source>
</evidence>
<protein>
    <recommendedName>
        <fullName evidence="4">Serine protease</fullName>
    </recommendedName>
</protein>
<feature type="compositionally biased region" description="Basic and acidic residues" evidence="1">
    <location>
        <begin position="617"/>
        <end position="639"/>
    </location>
</feature>
<proteinExistence type="predicted"/>
<feature type="compositionally biased region" description="Basic and acidic residues" evidence="1">
    <location>
        <begin position="41"/>
        <end position="53"/>
    </location>
</feature>
<organism evidence="2 3">
    <name type="scientific">Rhynchosporium agropyri</name>
    <dbReference type="NCBI Taxonomy" id="914238"/>
    <lineage>
        <taxon>Eukaryota</taxon>
        <taxon>Fungi</taxon>
        <taxon>Dikarya</taxon>
        <taxon>Ascomycota</taxon>
        <taxon>Pezizomycotina</taxon>
        <taxon>Leotiomycetes</taxon>
        <taxon>Helotiales</taxon>
        <taxon>Ploettnerulaceae</taxon>
        <taxon>Rhynchosporium</taxon>
    </lineage>
</organism>
<feature type="compositionally biased region" description="Basic and acidic residues" evidence="1">
    <location>
        <begin position="586"/>
        <end position="600"/>
    </location>
</feature>
<feature type="compositionally biased region" description="Basic residues" evidence="1">
    <location>
        <begin position="640"/>
        <end position="653"/>
    </location>
</feature>
<dbReference type="Proteomes" id="UP000178912">
    <property type="component" value="Unassembled WGS sequence"/>
</dbReference>
<evidence type="ECO:0000313" key="2">
    <source>
        <dbReference type="EMBL" id="CZS96164.1"/>
    </source>
</evidence>
<evidence type="ECO:0000313" key="3">
    <source>
        <dbReference type="Proteomes" id="UP000178912"/>
    </source>
</evidence>
<accession>A0A1E1KHC7</accession>
<evidence type="ECO:0008006" key="4">
    <source>
        <dbReference type="Google" id="ProtNLM"/>
    </source>
</evidence>
<feature type="region of interest" description="Disordered" evidence="1">
    <location>
        <begin position="577"/>
        <end position="653"/>
    </location>
</feature>
<feature type="region of interest" description="Disordered" evidence="1">
    <location>
        <begin position="1"/>
        <end position="62"/>
    </location>
</feature>